<reference evidence="2" key="1">
    <citation type="journal article" date="2013" name="Nature">
        <title>Draft genome of the wheat A-genome progenitor Triticum urartu.</title>
        <authorList>
            <person name="Ling H.Q."/>
            <person name="Zhao S."/>
            <person name="Liu D."/>
            <person name="Wang J."/>
            <person name="Sun H."/>
            <person name="Zhang C."/>
            <person name="Fan H."/>
            <person name="Li D."/>
            <person name="Dong L."/>
            <person name="Tao Y."/>
            <person name="Gao C."/>
            <person name="Wu H."/>
            <person name="Li Y."/>
            <person name="Cui Y."/>
            <person name="Guo X."/>
            <person name="Zheng S."/>
            <person name="Wang B."/>
            <person name="Yu K."/>
            <person name="Liang Q."/>
            <person name="Yang W."/>
            <person name="Lou X."/>
            <person name="Chen J."/>
            <person name="Feng M."/>
            <person name="Jian J."/>
            <person name="Zhang X."/>
            <person name="Luo G."/>
            <person name="Jiang Y."/>
            <person name="Liu J."/>
            <person name="Wang Z."/>
            <person name="Sha Y."/>
            <person name="Zhang B."/>
            <person name="Wu H."/>
            <person name="Tang D."/>
            <person name="Shen Q."/>
            <person name="Xue P."/>
            <person name="Zou S."/>
            <person name="Wang X."/>
            <person name="Liu X."/>
            <person name="Wang F."/>
            <person name="Yang Y."/>
            <person name="An X."/>
            <person name="Dong Z."/>
            <person name="Zhang K."/>
            <person name="Zhang X."/>
            <person name="Luo M.C."/>
            <person name="Dvorak J."/>
            <person name="Tong Y."/>
            <person name="Wang J."/>
            <person name="Yang H."/>
            <person name="Li Z."/>
            <person name="Wang D."/>
            <person name="Zhang A."/>
            <person name="Wang J."/>
        </authorList>
    </citation>
    <scope>NUCLEOTIDE SEQUENCE</scope>
</reference>
<evidence type="ECO:0000256" key="1">
    <source>
        <dbReference type="SAM" id="MobiDB-lite"/>
    </source>
</evidence>
<organism evidence="2">
    <name type="scientific">Triticum urartu</name>
    <name type="common">Red wild einkorn</name>
    <name type="synonym">Crithodium urartu</name>
    <dbReference type="NCBI Taxonomy" id="4572"/>
    <lineage>
        <taxon>Eukaryota</taxon>
        <taxon>Viridiplantae</taxon>
        <taxon>Streptophyta</taxon>
        <taxon>Embryophyta</taxon>
        <taxon>Tracheophyta</taxon>
        <taxon>Spermatophyta</taxon>
        <taxon>Magnoliopsida</taxon>
        <taxon>Liliopsida</taxon>
        <taxon>Poales</taxon>
        <taxon>Poaceae</taxon>
        <taxon>BOP clade</taxon>
        <taxon>Pooideae</taxon>
        <taxon>Triticodae</taxon>
        <taxon>Triticeae</taxon>
        <taxon>Triticinae</taxon>
        <taxon>Triticum</taxon>
    </lineage>
</organism>
<accession>M7ZHH7</accession>
<protein>
    <submittedName>
        <fullName evidence="2">Uncharacterized protein</fullName>
    </submittedName>
</protein>
<sequence>MDALFPELIVFACADFDYVRLQGRISVLYGLWWDRRDPAHRVEVNAYEDTLDEEYDEDFEDQSAETPVNSVQEEPVLARNRNAP</sequence>
<name>M7ZHH7_TRIUA</name>
<feature type="compositionally biased region" description="Acidic residues" evidence="1">
    <location>
        <begin position="53"/>
        <end position="63"/>
    </location>
</feature>
<feature type="region of interest" description="Disordered" evidence="1">
    <location>
        <begin position="53"/>
        <end position="84"/>
    </location>
</feature>
<proteinExistence type="predicted"/>
<dbReference type="AlphaFoldDB" id="M7ZHH7"/>
<gene>
    <name evidence="2" type="ORF">TRIUR3_11331</name>
</gene>
<evidence type="ECO:0000313" key="2">
    <source>
        <dbReference type="EMBL" id="EMS62668.1"/>
    </source>
</evidence>
<dbReference type="EMBL" id="KD079246">
    <property type="protein sequence ID" value="EMS62668.1"/>
    <property type="molecule type" value="Genomic_DNA"/>
</dbReference>
<dbReference type="STRING" id="4572.M7ZHH7"/>